<keyword evidence="1" id="KW-0732">Signal</keyword>
<evidence type="ECO:0000256" key="1">
    <source>
        <dbReference type="SAM" id="SignalP"/>
    </source>
</evidence>
<dbReference type="Proteomes" id="UP001062165">
    <property type="component" value="Chromosome"/>
</dbReference>
<keyword evidence="3" id="KW-1185">Reference proteome</keyword>
<organism evidence="2 3">
    <name type="scientific">Reichenbachiella carrageenanivorans</name>
    <dbReference type="NCBI Taxonomy" id="2979869"/>
    <lineage>
        <taxon>Bacteria</taxon>
        <taxon>Pseudomonadati</taxon>
        <taxon>Bacteroidota</taxon>
        <taxon>Cytophagia</taxon>
        <taxon>Cytophagales</taxon>
        <taxon>Reichenbachiellaceae</taxon>
        <taxon>Reichenbachiella</taxon>
    </lineage>
</organism>
<feature type="chain" id="PRO_5046172355" description="YceI-like domain-containing protein" evidence="1">
    <location>
        <begin position="31"/>
        <end position="175"/>
    </location>
</feature>
<feature type="signal peptide" evidence="1">
    <location>
        <begin position="1"/>
        <end position="30"/>
    </location>
</feature>
<sequence length="175" mass="19987">MKNIKAYLSKKHMLSSACGVVCLLTLSSFVAEPVTSELTLNMRDEPLLVFTHWQFTDFKIPDQKLENLSFTAHVEPVYKINKRVFQSLDHSGVDMIVINVYEAAKKGENQYMAKADIVFNDMVINGYFLYGCARGNHSMIEGRFETEDNLIMPNVIAQDLNYVLKTKLTKRIVLD</sequence>
<evidence type="ECO:0008006" key="4">
    <source>
        <dbReference type="Google" id="ProtNLM"/>
    </source>
</evidence>
<evidence type="ECO:0000313" key="2">
    <source>
        <dbReference type="EMBL" id="UXX80954.1"/>
    </source>
</evidence>
<accession>A0ABY6D466</accession>
<reference evidence="2" key="1">
    <citation type="submission" date="2022-10" db="EMBL/GenBank/DDBJ databases">
        <title>Comparative genomics and taxonomic characterization of three novel marine species of genus Reichenbachiella exhibiting antioxidant and polysaccharide degradation activities.</title>
        <authorList>
            <person name="Muhammad N."/>
            <person name="Lee Y.-J."/>
            <person name="Ko J."/>
            <person name="Kim S.-G."/>
        </authorList>
    </citation>
    <scope>NUCLEOTIDE SEQUENCE</scope>
    <source>
        <strain evidence="2">Wsw4-B4</strain>
    </source>
</reference>
<evidence type="ECO:0000313" key="3">
    <source>
        <dbReference type="Proteomes" id="UP001062165"/>
    </source>
</evidence>
<proteinExistence type="predicted"/>
<dbReference type="RefSeq" id="WP_263052683.1">
    <property type="nucleotide sequence ID" value="NZ_CP106735.1"/>
</dbReference>
<protein>
    <recommendedName>
        <fullName evidence="4">YceI-like domain-containing protein</fullName>
    </recommendedName>
</protein>
<gene>
    <name evidence="2" type="ORF">N7E81_07555</name>
</gene>
<dbReference type="EMBL" id="CP106735">
    <property type="protein sequence ID" value="UXX80954.1"/>
    <property type="molecule type" value="Genomic_DNA"/>
</dbReference>
<name>A0ABY6D466_9BACT</name>